<evidence type="ECO:0000256" key="7">
    <source>
        <dbReference type="ARBA" id="ARBA00023136"/>
    </source>
</evidence>
<organism evidence="9 10">
    <name type="scientific">Cytospora paraplurivora</name>
    <dbReference type="NCBI Taxonomy" id="2898453"/>
    <lineage>
        <taxon>Eukaryota</taxon>
        <taxon>Fungi</taxon>
        <taxon>Dikarya</taxon>
        <taxon>Ascomycota</taxon>
        <taxon>Pezizomycotina</taxon>
        <taxon>Sordariomycetes</taxon>
        <taxon>Sordariomycetidae</taxon>
        <taxon>Diaporthales</taxon>
        <taxon>Cytosporaceae</taxon>
        <taxon>Cytospora</taxon>
    </lineage>
</organism>
<accession>A0AAN9YND4</accession>
<dbReference type="PANTHER" id="PTHR30574:SF1">
    <property type="entry name" value="SULPHUR TRANSPORT DOMAIN-CONTAINING PROTEIN"/>
    <property type="match status" value="1"/>
</dbReference>
<dbReference type="Proteomes" id="UP001320245">
    <property type="component" value="Unassembled WGS sequence"/>
</dbReference>
<sequence>MMNTVIAGAAFGAALVASGMYSPYLIASQLSFDKWNMFQTFLTATGCSALSVEVLRYLGHKVPPPRSYSTIGLLGSLDGNIIGGAMLGTGMSLSASCPGVVFPQLAMGVPSAPMTIAGAVVGGIFWSTVLRPWIATRKQLHEMAEVDQQHQQRARTLADLAGTSHTTTTLLIYLAVLAIFVAAAATRAPSAPSALHPVAGGLAVGLAQLTSLLLRGSLLGVSTCYEQLGDWVTYLLASGREGPRPAVSSLVFSGAMVAGAWAWAWASARPGWTTLAPAGAAGAAGAVAGTTLTVVVPPLGAFVGGFLMAVGSRIGGGCTSGHGISGMGLMSVSSFVSMFATFAAAAAVSWLT</sequence>
<name>A0AAN9YND4_9PEZI</name>
<keyword evidence="5 8" id="KW-0812">Transmembrane</keyword>
<keyword evidence="3" id="KW-1003">Cell membrane</keyword>
<dbReference type="EMBL" id="JAJSPL020000002">
    <property type="protein sequence ID" value="KAK7748817.1"/>
    <property type="molecule type" value="Genomic_DNA"/>
</dbReference>
<evidence type="ECO:0000256" key="2">
    <source>
        <dbReference type="ARBA" id="ARBA00022448"/>
    </source>
</evidence>
<protein>
    <recommendedName>
        <fullName evidence="11">Sulphur transport domain-containing protein</fullName>
    </recommendedName>
</protein>
<feature type="transmembrane region" description="Helical" evidence="8">
    <location>
        <begin position="286"/>
        <end position="308"/>
    </location>
</feature>
<evidence type="ECO:0000256" key="1">
    <source>
        <dbReference type="ARBA" id="ARBA00004429"/>
    </source>
</evidence>
<comment type="subcellular location">
    <subcellularLocation>
        <location evidence="1">Cell inner membrane</location>
        <topology evidence="1">Multi-pass membrane protein</topology>
    </subcellularLocation>
</comment>
<keyword evidence="6 8" id="KW-1133">Transmembrane helix</keyword>
<dbReference type="AlphaFoldDB" id="A0AAN9YND4"/>
<feature type="transmembrane region" description="Helical" evidence="8">
    <location>
        <begin position="170"/>
        <end position="188"/>
    </location>
</feature>
<feature type="transmembrane region" description="Helical" evidence="8">
    <location>
        <begin position="71"/>
        <end position="94"/>
    </location>
</feature>
<evidence type="ECO:0000313" key="10">
    <source>
        <dbReference type="Proteomes" id="UP001320245"/>
    </source>
</evidence>
<evidence type="ECO:0000256" key="3">
    <source>
        <dbReference type="ARBA" id="ARBA00022475"/>
    </source>
</evidence>
<evidence type="ECO:0000256" key="5">
    <source>
        <dbReference type="ARBA" id="ARBA00022692"/>
    </source>
</evidence>
<evidence type="ECO:0000256" key="8">
    <source>
        <dbReference type="SAM" id="Phobius"/>
    </source>
</evidence>
<keyword evidence="4" id="KW-0997">Cell inner membrane</keyword>
<dbReference type="Pfam" id="PF04143">
    <property type="entry name" value="Sulf_transp"/>
    <property type="match status" value="1"/>
</dbReference>
<comment type="caution">
    <text evidence="9">The sequence shown here is derived from an EMBL/GenBank/DDBJ whole genome shotgun (WGS) entry which is preliminary data.</text>
</comment>
<dbReference type="InterPro" id="IPR007272">
    <property type="entry name" value="Sulf_transp_TsuA/YedE"/>
</dbReference>
<keyword evidence="10" id="KW-1185">Reference proteome</keyword>
<feature type="transmembrane region" description="Helical" evidence="8">
    <location>
        <begin position="329"/>
        <end position="351"/>
    </location>
</feature>
<dbReference type="GO" id="GO:0005886">
    <property type="term" value="C:plasma membrane"/>
    <property type="evidence" value="ECO:0007669"/>
    <property type="project" value="UniProtKB-SubCell"/>
</dbReference>
<feature type="transmembrane region" description="Helical" evidence="8">
    <location>
        <begin position="114"/>
        <end position="134"/>
    </location>
</feature>
<keyword evidence="2" id="KW-0813">Transport</keyword>
<proteinExistence type="predicted"/>
<keyword evidence="7 8" id="KW-0472">Membrane</keyword>
<feature type="transmembrane region" description="Helical" evidence="8">
    <location>
        <begin position="246"/>
        <end position="266"/>
    </location>
</feature>
<evidence type="ECO:0000256" key="4">
    <source>
        <dbReference type="ARBA" id="ARBA00022519"/>
    </source>
</evidence>
<dbReference type="PANTHER" id="PTHR30574">
    <property type="entry name" value="INNER MEMBRANE PROTEIN YEDE"/>
    <property type="match status" value="1"/>
</dbReference>
<gene>
    <name evidence="9" type="ORF">SLS53_000841</name>
</gene>
<evidence type="ECO:0000313" key="9">
    <source>
        <dbReference type="EMBL" id="KAK7748817.1"/>
    </source>
</evidence>
<reference evidence="9 10" key="1">
    <citation type="journal article" date="2023" name="PLoS ONE">
        <title>Cytospora paraplurivora sp. nov. isolated from orchards with fruit tree decline syndrome in Ontario, Canada.</title>
        <authorList>
            <person name="Ilyukhin E."/>
            <person name="Nguyen H.D.T."/>
            <person name="Castle A.J."/>
            <person name="Ellouze W."/>
        </authorList>
    </citation>
    <scope>NUCLEOTIDE SEQUENCE [LARGE SCALE GENOMIC DNA]</scope>
    <source>
        <strain evidence="9 10">FDS-564</strain>
    </source>
</reference>
<feature type="transmembrane region" description="Helical" evidence="8">
    <location>
        <begin position="37"/>
        <end position="59"/>
    </location>
</feature>
<evidence type="ECO:0000256" key="6">
    <source>
        <dbReference type="ARBA" id="ARBA00022989"/>
    </source>
</evidence>
<feature type="transmembrane region" description="Helical" evidence="8">
    <location>
        <begin position="194"/>
        <end position="214"/>
    </location>
</feature>
<evidence type="ECO:0008006" key="11">
    <source>
        <dbReference type="Google" id="ProtNLM"/>
    </source>
</evidence>